<keyword evidence="1" id="KW-0472">Membrane</keyword>
<keyword evidence="1" id="KW-0812">Transmembrane</keyword>
<evidence type="ECO:0000313" key="2">
    <source>
        <dbReference type="EMBL" id="CAB3408974.1"/>
    </source>
</evidence>
<proteinExistence type="predicted"/>
<dbReference type="EMBL" id="CADEPM010000007">
    <property type="protein sequence ID" value="CAB3408974.1"/>
    <property type="molecule type" value="Genomic_DNA"/>
</dbReference>
<dbReference type="InterPro" id="IPR036291">
    <property type="entry name" value="NAD(P)-bd_dom_sf"/>
</dbReference>
<dbReference type="SUPFAM" id="SSF51735">
    <property type="entry name" value="NAD(P)-binding Rossmann-fold domains"/>
    <property type="match status" value="1"/>
</dbReference>
<evidence type="ECO:0000256" key="1">
    <source>
        <dbReference type="SAM" id="Phobius"/>
    </source>
</evidence>
<sequence length="128" mass="13836">MDDLIQGVVVTVKALILVVVSIVKSCLPNGVLPRKSVRGQNVLITGSGSGLGRLMAYEGRNQSKMCKQKINIGNFQFGNLGANLILWDINENGNQETLEHLKAHGVEVSVVAGPTIDKNLLVEHFFVV</sequence>
<dbReference type="GO" id="GO:0005811">
    <property type="term" value="C:lipid droplet"/>
    <property type="evidence" value="ECO:0007669"/>
    <property type="project" value="TreeGrafter"/>
</dbReference>
<dbReference type="Gene3D" id="3.40.50.720">
    <property type="entry name" value="NAD(P)-binding Rossmann-like Domain"/>
    <property type="match status" value="1"/>
</dbReference>
<comment type="caution">
    <text evidence="2">The sequence shown here is derived from an EMBL/GenBank/DDBJ whole genome shotgun (WGS) entry which is preliminary data.</text>
</comment>
<accession>A0A8S1F521</accession>
<dbReference type="AlphaFoldDB" id="A0A8S1F521"/>
<dbReference type="Proteomes" id="UP000494206">
    <property type="component" value="Unassembled WGS sequence"/>
</dbReference>
<dbReference type="GO" id="GO:0016616">
    <property type="term" value="F:oxidoreductase activity, acting on the CH-OH group of donors, NAD or NADP as acceptor"/>
    <property type="evidence" value="ECO:0007669"/>
    <property type="project" value="TreeGrafter"/>
</dbReference>
<name>A0A8S1F521_9PELO</name>
<evidence type="ECO:0000313" key="3">
    <source>
        <dbReference type="Proteomes" id="UP000494206"/>
    </source>
</evidence>
<organism evidence="2 3">
    <name type="scientific">Caenorhabditis bovis</name>
    <dbReference type="NCBI Taxonomy" id="2654633"/>
    <lineage>
        <taxon>Eukaryota</taxon>
        <taxon>Metazoa</taxon>
        <taxon>Ecdysozoa</taxon>
        <taxon>Nematoda</taxon>
        <taxon>Chromadorea</taxon>
        <taxon>Rhabditida</taxon>
        <taxon>Rhabditina</taxon>
        <taxon>Rhabditomorpha</taxon>
        <taxon>Rhabditoidea</taxon>
        <taxon>Rhabditidae</taxon>
        <taxon>Peloderinae</taxon>
        <taxon>Caenorhabditis</taxon>
    </lineage>
</organism>
<feature type="transmembrane region" description="Helical" evidence="1">
    <location>
        <begin position="6"/>
        <end position="27"/>
    </location>
</feature>
<keyword evidence="3" id="KW-1185">Reference proteome</keyword>
<reference evidence="2 3" key="1">
    <citation type="submission" date="2020-04" db="EMBL/GenBank/DDBJ databases">
        <authorList>
            <person name="Laetsch R D."/>
            <person name="Stevens L."/>
            <person name="Kumar S."/>
            <person name="Blaxter L. M."/>
        </authorList>
    </citation>
    <scope>NUCLEOTIDE SEQUENCE [LARGE SCALE GENOMIC DNA]</scope>
</reference>
<dbReference type="OrthoDB" id="10253736at2759"/>
<gene>
    <name evidence="2" type="ORF">CBOVIS_LOCUS10689</name>
</gene>
<protein>
    <submittedName>
        <fullName evidence="2">Uncharacterized protein</fullName>
    </submittedName>
</protein>
<dbReference type="PANTHER" id="PTHR24322:SF742">
    <property type="entry name" value="PROTEIN DHS-3"/>
    <property type="match status" value="1"/>
</dbReference>
<dbReference type="PANTHER" id="PTHR24322">
    <property type="entry name" value="PKSB"/>
    <property type="match status" value="1"/>
</dbReference>
<keyword evidence="1" id="KW-1133">Transmembrane helix</keyword>